<organism evidence="1 2">
    <name type="scientific">Necator americanus</name>
    <name type="common">Human hookworm</name>
    <dbReference type="NCBI Taxonomy" id="51031"/>
    <lineage>
        <taxon>Eukaryota</taxon>
        <taxon>Metazoa</taxon>
        <taxon>Ecdysozoa</taxon>
        <taxon>Nematoda</taxon>
        <taxon>Chromadorea</taxon>
        <taxon>Rhabditida</taxon>
        <taxon>Rhabditina</taxon>
        <taxon>Rhabditomorpha</taxon>
        <taxon>Strongyloidea</taxon>
        <taxon>Ancylostomatidae</taxon>
        <taxon>Bunostominae</taxon>
        <taxon>Necator</taxon>
    </lineage>
</organism>
<dbReference type="InterPro" id="IPR036397">
    <property type="entry name" value="RNaseH_sf"/>
</dbReference>
<gene>
    <name evidence="1" type="primary">Necator_chrII.g7411</name>
    <name evidence="1" type="ORF">RB195_019618</name>
</gene>
<comment type="caution">
    <text evidence="1">The sequence shown here is derived from an EMBL/GenBank/DDBJ whole genome shotgun (WGS) entry which is preliminary data.</text>
</comment>
<evidence type="ECO:0000313" key="2">
    <source>
        <dbReference type="Proteomes" id="UP001303046"/>
    </source>
</evidence>
<protein>
    <submittedName>
        <fullName evidence="1">Uncharacterized protein</fullName>
    </submittedName>
</protein>
<keyword evidence="2" id="KW-1185">Reference proteome</keyword>
<dbReference type="EMBL" id="JAVFWL010000002">
    <property type="protein sequence ID" value="KAK6737032.1"/>
    <property type="molecule type" value="Genomic_DNA"/>
</dbReference>
<name>A0ABR1CF04_NECAM</name>
<dbReference type="Gene3D" id="3.30.420.10">
    <property type="entry name" value="Ribonuclease H-like superfamily/Ribonuclease H"/>
    <property type="match status" value="1"/>
</dbReference>
<sequence length="138" mass="15620">MSFDELENLAEQHPYESVRYLLSVLAVRREQWSAISRNGEKARSRRFDWLNTIVTGDEKWALYINHTHKCAWCAGDEMPDPFVEGEIHAKKVMVNITASSAYLKSTKRRADGSKTSVLNCSSHSVSTAMLNGKDRAVD</sequence>
<reference evidence="1 2" key="1">
    <citation type="submission" date="2023-08" db="EMBL/GenBank/DDBJ databases">
        <title>A Necator americanus chromosomal reference genome.</title>
        <authorList>
            <person name="Ilik V."/>
            <person name="Petrzelkova K.J."/>
            <person name="Pardy F."/>
            <person name="Fuh T."/>
            <person name="Niatou-Singa F.S."/>
            <person name="Gouil Q."/>
            <person name="Baker L."/>
            <person name="Ritchie M.E."/>
            <person name="Jex A.R."/>
            <person name="Gazzola D."/>
            <person name="Li H."/>
            <person name="Toshio Fujiwara R."/>
            <person name="Zhan B."/>
            <person name="Aroian R.V."/>
            <person name="Pafco B."/>
            <person name="Schwarz E.M."/>
        </authorList>
    </citation>
    <scope>NUCLEOTIDE SEQUENCE [LARGE SCALE GENOMIC DNA]</scope>
    <source>
        <strain evidence="1 2">Aroian</strain>
        <tissue evidence="1">Whole animal</tissue>
    </source>
</reference>
<proteinExistence type="predicted"/>
<evidence type="ECO:0000313" key="1">
    <source>
        <dbReference type="EMBL" id="KAK6737032.1"/>
    </source>
</evidence>
<dbReference type="Proteomes" id="UP001303046">
    <property type="component" value="Unassembled WGS sequence"/>
</dbReference>
<accession>A0ABR1CF04</accession>